<dbReference type="EMBL" id="LOCO01000020">
    <property type="protein sequence ID" value="KXO07791.1"/>
    <property type="molecule type" value="Genomic_DNA"/>
</dbReference>
<keyword evidence="1" id="KW-0732">Signal</keyword>
<comment type="caution">
    <text evidence="3">The sequence shown here is derived from an EMBL/GenBank/DDBJ whole genome shotgun (WGS) entry which is preliminary data.</text>
</comment>
<keyword evidence="4" id="KW-1185">Reference proteome</keyword>
<sequence>MKRYLTMLLVSLFTWIEAVTADDTQHLSIAVGDWPPYFDQEASDQGIVAQLLRDVFAEEGFTVSYHFLPWKRAYYEAATGKHDATAVWMHAEEREQDFTFSDPVLKERFVVFHLKSQPISWSTVEDLSDLRLGGSIGYSYGSAFDQAVEDDLLNIEWVASTVLNFRRLLFDRIDAFPEEINVGYHILRRELDPEESSRITHHPRSLLENESFVLFPKTRPDTPQLAKRFNQRLQAFRDDGRYDRYFKNPQYSMQLRQDQ</sequence>
<feature type="domain" description="Solute-binding protein family 3/N-terminal" evidence="2">
    <location>
        <begin position="32"/>
        <end position="246"/>
    </location>
</feature>
<evidence type="ECO:0000313" key="4">
    <source>
        <dbReference type="Proteomes" id="UP000070282"/>
    </source>
</evidence>
<dbReference type="PATRIC" id="fig|1306954.6.peg.1712"/>
<feature type="signal peptide" evidence="1">
    <location>
        <begin position="1"/>
        <end position="21"/>
    </location>
</feature>
<dbReference type="InterPro" id="IPR001638">
    <property type="entry name" value="Solute-binding_3/MltF_N"/>
</dbReference>
<name>A0A137S5T0_9GAMM</name>
<dbReference type="PANTHER" id="PTHR38834:SF3">
    <property type="entry name" value="SOLUTE-BINDING PROTEIN FAMILY 3_N-TERMINAL DOMAIN-CONTAINING PROTEIN"/>
    <property type="match status" value="1"/>
</dbReference>
<dbReference type="PANTHER" id="PTHR38834">
    <property type="entry name" value="PERIPLASMIC SUBSTRATE BINDING PROTEIN FAMILY 3"/>
    <property type="match status" value="1"/>
</dbReference>
<evidence type="ECO:0000256" key="1">
    <source>
        <dbReference type="SAM" id="SignalP"/>
    </source>
</evidence>
<dbReference type="SUPFAM" id="SSF53850">
    <property type="entry name" value="Periplasmic binding protein-like II"/>
    <property type="match status" value="1"/>
</dbReference>
<feature type="chain" id="PRO_5007480244" evidence="1">
    <location>
        <begin position="22"/>
        <end position="259"/>
    </location>
</feature>
<evidence type="ECO:0000313" key="3">
    <source>
        <dbReference type="EMBL" id="KXO07791.1"/>
    </source>
</evidence>
<reference evidence="4" key="1">
    <citation type="submission" date="2015-12" db="EMBL/GenBank/DDBJ databases">
        <authorList>
            <person name="Lima A."/>
            <person name="Farahani Zayas N."/>
            <person name="Castro Da Silva M.A."/>
            <person name="Cabral A."/>
            <person name="Pessatti M.L."/>
        </authorList>
    </citation>
    <scope>NUCLEOTIDE SEQUENCE [LARGE SCALE GENOMIC DNA]</scope>
    <source>
        <strain evidence="4">LAMA 842</strain>
    </source>
</reference>
<organism evidence="3 4">
    <name type="scientific">Marinobacter excellens LAMA 842</name>
    <dbReference type="NCBI Taxonomy" id="1306954"/>
    <lineage>
        <taxon>Bacteria</taxon>
        <taxon>Pseudomonadati</taxon>
        <taxon>Pseudomonadota</taxon>
        <taxon>Gammaproteobacteria</taxon>
        <taxon>Pseudomonadales</taxon>
        <taxon>Marinobacteraceae</taxon>
        <taxon>Marinobacter</taxon>
    </lineage>
</organism>
<dbReference type="Gene3D" id="3.40.190.10">
    <property type="entry name" value="Periplasmic binding protein-like II"/>
    <property type="match status" value="2"/>
</dbReference>
<dbReference type="RefSeq" id="WP_061333056.1">
    <property type="nucleotide sequence ID" value="NZ_LOCO01000020.1"/>
</dbReference>
<accession>A0A137S5T0</accession>
<dbReference type="AlphaFoldDB" id="A0A137S5T0"/>
<protein>
    <submittedName>
        <fullName evidence="3">ABC transporter, periplasmic substrate-binding protein-related protein</fullName>
    </submittedName>
</protein>
<dbReference type="Pfam" id="PF00497">
    <property type="entry name" value="SBP_bac_3"/>
    <property type="match status" value="1"/>
</dbReference>
<proteinExistence type="predicted"/>
<dbReference type="Proteomes" id="UP000070282">
    <property type="component" value="Unassembled WGS sequence"/>
</dbReference>
<evidence type="ECO:0000259" key="2">
    <source>
        <dbReference type="Pfam" id="PF00497"/>
    </source>
</evidence>
<gene>
    <name evidence="3" type="ORF">J122_3143</name>
</gene>